<sequence length="411" mass="42370">MIQLALGRRAALVLGAGGLAWPAVGRAQSEPVRIGAILSASGGLAAFTPPIRAGIGLALEEVNAAGGLLGGRRLQLVEADDQTNPQVAVSVATRLVQADNVSAIIGPMASGITIAVANAVTVPAGVPIISPSATAPAVSQIQDNDTVFRTAVPDDLQGQVLARVVRERGIERAAVMAINNDYGRGLANAFSTSFQARGGTVTASQNFEENRPSYRAELQTLAGRGGPQALVLIAYPASGGNTILRNAIENAFFTRFVLTDGMRDQSVVEAVGARPLAGSIGTAPGSAATPEQRAKYEAAFRRANPNLDPGGAFVAQAYDAAYVIALAIQRAGSAERAAIRAAIREVANAPGEVVGPGEFARARDLLARGAAINYEGASGPIEFNQHGDAQGRIEVWEIQDGRIVTIANVSE</sequence>
<keyword evidence="2" id="KW-0732">Signal</keyword>
<dbReference type="PANTHER" id="PTHR30483:SF6">
    <property type="entry name" value="PERIPLASMIC BINDING PROTEIN OF ABC TRANSPORTER FOR NATURAL AMINO ACIDS"/>
    <property type="match status" value="1"/>
</dbReference>
<keyword evidence="6" id="KW-1185">Reference proteome</keyword>
<dbReference type="CDD" id="cd06346">
    <property type="entry name" value="PBP1_ABC_ligand_binding-like"/>
    <property type="match status" value="1"/>
</dbReference>
<dbReference type="Pfam" id="PF13458">
    <property type="entry name" value="Peripla_BP_6"/>
    <property type="match status" value="1"/>
</dbReference>
<proteinExistence type="inferred from homology"/>
<evidence type="ECO:0000259" key="4">
    <source>
        <dbReference type="Pfam" id="PF13458"/>
    </source>
</evidence>
<dbReference type="AlphaFoldDB" id="A0A8J2ZC49"/>
<accession>A0A8J2ZC49</accession>
<dbReference type="InterPro" id="IPR028081">
    <property type="entry name" value="Leu-bd"/>
</dbReference>
<dbReference type="InterPro" id="IPR051010">
    <property type="entry name" value="BCAA_transport"/>
</dbReference>
<keyword evidence="3" id="KW-0813">Transport</keyword>
<feature type="domain" description="Leucine-binding protein" evidence="4">
    <location>
        <begin position="31"/>
        <end position="362"/>
    </location>
</feature>
<gene>
    <name evidence="5" type="ORF">GCM10010964_24790</name>
</gene>
<dbReference type="Proteomes" id="UP000597507">
    <property type="component" value="Unassembled WGS sequence"/>
</dbReference>
<dbReference type="SUPFAM" id="SSF53822">
    <property type="entry name" value="Periplasmic binding protein-like I"/>
    <property type="match status" value="1"/>
</dbReference>
<dbReference type="PANTHER" id="PTHR30483">
    <property type="entry name" value="LEUCINE-SPECIFIC-BINDING PROTEIN"/>
    <property type="match status" value="1"/>
</dbReference>
<dbReference type="EMBL" id="BMKS01000006">
    <property type="protein sequence ID" value="GGG35930.1"/>
    <property type="molecule type" value="Genomic_DNA"/>
</dbReference>
<keyword evidence="3" id="KW-0029">Amino-acid transport</keyword>
<evidence type="ECO:0000313" key="6">
    <source>
        <dbReference type="Proteomes" id="UP000597507"/>
    </source>
</evidence>
<dbReference type="GO" id="GO:0006865">
    <property type="term" value="P:amino acid transport"/>
    <property type="evidence" value="ECO:0007669"/>
    <property type="project" value="UniProtKB-KW"/>
</dbReference>
<evidence type="ECO:0000313" key="5">
    <source>
        <dbReference type="EMBL" id="GGG35930.1"/>
    </source>
</evidence>
<comment type="similarity">
    <text evidence="1">Belongs to the leucine-binding protein family.</text>
</comment>
<comment type="caution">
    <text evidence="5">The sequence shown here is derived from an EMBL/GenBank/DDBJ whole genome shotgun (WGS) entry which is preliminary data.</text>
</comment>
<protein>
    <submittedName>
        <fullName evidence="5">Branched-chain amino acid ABC transporter substrate-binding protein</fullName>
    </submittedName>
</protein>
<organism evidence="5 6">
    <name type="scientific">Caldovatus sediminis</name>
    <dbReference type="NCBI Taxonomy" id="2041189"/>
    <lineage>
        <taxon>Bacteria</taxon>
        <taxon>Pseudomonadati</taxon>
        <taxon>Pseudomonadota</taxon>
        <taxon>Alphaproteobacteria</taxon>
        <taxon>Acetobacterales</taxon>
        <taxon>Roseomonadaceae</taxon>
        <taxon>Caldovatus</taxon>
    </lineage>
</organism>
<name>A0A8J2ZC49_9PROT</name>
<evidence type="ECO:0000256" key="1">
    <source>
        <dbReference type="ARBA" id="ARBA00010062"/>
    </source>
</evidence>
<dbReference type="RefSeq" id="WP_188900607.1">
    <property type="nucleotide sequence ID" value="NZ_BMKS01000006.1"/>
</dbReference>
<dbReference type="Gene3D" id="3.40.50.2300">
    <property type="match status" value="2"/>
</dbReference>
<dbReference type="InterPro" id="IPR028082">
    <property type="entry name" value="Peripla_BP_I"/>
</dbReference>
<reference evidence="5 6" key="1">
    <citation type="journal article" date="2014" name="Int. J. Syst. Evol. Microbiol.">
        <title>Complete genome sequence of Corynebacterium casei LMG S-19264T (=DSM 44701T), isolated from a smear-ripened cheese.</title>
        <authorList>
            <consortium name="US DOE Joint Genome Institute (JGI-PGF)"/>
            <person name="Walter F."/>
            <person name="Albersmeier A."/>
            <person name="Kalinowski J."/>
            <person name="Ruckert C."/>
        </authorList>
    </citation>
    <scope>NUCLEOTIDE SEQUENCE [LARGE SCALE GENOMIC DNA]</scope>
    <source>
        <strain evidence="5 6">CGMCC 1.16330</strain>
    </source>
</reference>
<evidence type="ECO:0000256" key="2">
    <source>
        <dbReference type="ARBA" id="ARBA00022729"/>
    </source>
</evidence>
<evidence type="ECO:0000256" key="3">
    <source>
        <dbReference type="ARBA" id="ARBA00022970"/>
    </source>
</evidence>